<dbReference type="AlphaFoldDB" id="I3EG16"/>
<evidence type="ECO:0000313" key="1">
    <source>
        <dbReference type="EMBL" id="EIJ88163.1"/>
    </source>
</evidence>
<dbReference type="InParanoid" id="I3EG16"/>
<keyword evidence="2" id="KW-1185">Reference proteome</keyword>
<accession>I3EG16</accession>
<reference evidence="1" key="1">
    <citation type="submission" date="2011-01" db="EMBL/GenBank/DDBJ databases">
        <title>The Genome Sequence of Nematocida parisii strain ERTm3.</title>
        <authorList>
            <consortium name="The Broad Institute Genome Sequencing Platform"/>
            <consortium name="The Broad Institute Genome Sequencing Center for Infectious Disease"/>
            <person name="Cuomo C."/>
            <person name="Troemel E."/>
            <person name="Young S.K."/>
            <person name="Zeng Q."/>
            <person name="Gargeya S."/>
            <person name="Fitzgerald M."/>
            <person name="Haas B."/>
            <person name="Abouelleil A."/>
            <person name="Alvarado L."/>
            <person name="Arachchi H.M."/>
            <person name="Berlin A."/>
            <person name="Chapman S.B."/>
            <person name="Gearin G."/>
            <person name="Goldberg J."/>
            <person name="Griggs A."/>
            <person name="Gujja S."/>
            <person name="Hansen M."/>
            <person name="Heiman D."/>
            <person name="Howarth C."/>
            <person name="Larimer J."/>
            <person name="Lui A."/>
            <person name="MacDonald P.J.P."/>
            <person name="McCowen C."/>
            <person name="Montmayeur A."/>
            <person name="Murphy C."/>
            <person name="Neiman D."/>
            <person name="Pearson M."/>
            <person name="Priest M."/>
            <person name="Roberts A."/>
            <person name="Saif S."/>
            <person name="Shea T."/>
            <person name="Sisk P."/>
            <person name="Stolte C."/>
            <person name="Sykes S."/>
            <person name="Wortman J."/>
            <person name="Nusbaum C."/>
            <person name="Birren B."/>
        </authorList>
    </citation>
    <scope>NUCLEOTIDE SEQUENCE</scope>
    <source>
        <strain evidence="1">ERTm3</strain>
    </source>
</reference>
<dbReference type="EMBL" id="GL870879">
    <property type="protein sequence ID" value="EIJ88163.1"/>
    <property type="molecule type" value="Genomic_DNA"/>
</dbReference>
<sequence length="496" mass="57637">MKASNKAKIERSPVILFILSMWLGLNPLKTLNIVICTSNKEFLSHITDISSNINEYCPAQNFISNSELSNDNNNYIEDMEDLYNTYICTESHANNPPVELDQIEMPAPETFNPQTINIYSNNTSCVQNSVQLLNPFINQNGYLYDTPLIDDLIETFTPQEFNTNTIDPYFSTAPHVETPLNYNASACNDVASNSTMTMKYEQPTTSMNKMLFNATQYLEINKENPSINIVQKSADEINKRNQNSIKDPVLKYSNEYKNIIDTLCIYRLSVAKQAHQEPPSFVKSQVNIKIYSKLIDSIKNAIKERKIVWSGLYMIKKENISTKLELIDFIGNNRDYMDKMFKQCNMGYSGMSSNLYKYLTKNYSSCYIKKKKVKLDRKLVRFNPNEVTLGDIYIKKDINLLWHTESLWVSCIIQHIQKSTHVDTEELQKDLDLKRKLLLILSIPEIYEDLFYMQYDEINLVKQKIASKSFNDIVKEMCDQFYIIEYLYGEVHTQKK</sequence>
<organism evidence="1 2">
    <name type="scientific">Nematocida parisii (strain ERTm3)</name>
    <name type="common">Nematode killer fungus</name>
    <dbReference type="NCBI Taxonomy" id="935791"/>
    <lineage>
        <taxon>Eukaryota</taxon>
        <taxon>Fungi</taxon>
        <taxon>Fungi incertae sedis</taxon>
        <taxon>Microsporidia</taxon>
        <taxon>Nematocida</taxon>
    </lineage>
</organism>
<dbReference type="HOGENOM" id="CLU_549923_0_0_1"/>
<dbReference type="Proteomes" id="UP000002872">
    <property type="component" value="Unassembled WGS sequence"/>
</dbReference>
<proteinExistence type="predicted"/>
<protein>
    <submittedName>
        <fullName evidence="1">Uncharacterized protein</fullName>
    </submittedName>
</protein>
<gene>
    <name evidence="1" type="ORF">NEQG_01607</name>
</gene>
<dbReference type="VEuPathDB" id="MicrosporidiaDB:NEQG_01607"/>
<name>I3EG16_NEMP3</name>
<dbReference type="OrthoDB" id="10432414at2759"/>
<evidence type="ECO:0000313" key="2">
    <source>
        <dbReference type="Proteomes" id="UP000002872"/>
    </source>
</evidence>